<keyword evidence="4" id="KW-1185">Reference proteome</keyword>
<dbReference type="PROSITE" id="PS51257">
    <property type="entry name" value="PROKAR_LIPOPROTEIN"/>
    <property type="match status" value="1"/>
</dbReference>
<organism evidence="3 4">
    <name type="scientific">Uliginosibacterium sediminicola</name>
    <dbReference type="NCBI Taxonomy" id="2024550"/>
    <lineage>
        <taxon>Bacteria</taxon>
        <taxon>Pseudomonadati</taxon>
        <taxon>Pseudomonadota</taxon>
        <taxon>Betaproteobacteria</taxon>
        <taxon>Rhodocyclales</taxon>
        <taxon>Zoogloeaceae</taxon>
        <taxon>Uliginosibacterium</taxon>
    </lineage>
</organism>
<dbReference type="EMBL" id="JBDIVE010000005">
    <property type="protein sequence ID" value="MEN3068995.1"/>
    <property type="molecule type" value="Genomic_DNA"/>
</dbReference>
<accession>A0ABU9YZ46</accession>
<name>A0ABU9YZ46_9RHOO</name>
<sequence>MLSCLSKMIAEGRRAGVWFACGVSLLLAACATGSNPRDPWEDANRKVLVFNQKVDAWVLKPVAQGYDAVAPTPVRIGVSNVFSNVEDVWIGINNLLQGKPAASANDFGRFAINLTLGIFGVFDVASEMGLDKHDEDFGQTLGVWGVKDGPFVMLPFFGPRTLRDSGALVVDTLANPLSYIPAIPVRNVSRGLKLISERADLLSAEKALDDAALDYYSYLRDFYLNRRKSQIRDGRRVRDEDEQSRAEQPTVIVFNAQDKDVELGRSRLLFVELERKVLAAGVLQQSELASDVPAPTTEAI</sequence>
<evidence type="ECO:0000256" key="2">
    <source>
        <dbReference type="ARBA" id="ARBA00022729"/>
    </source>
</evidence>
<dbReference type="Pfam" id="PF04333">
    <property type="entry name" value="MlaA"/>
    <property type="match status" value="1"/>
</dbReference>
<evidence type="ECO:0000256" key="1">
    <source>
        <dbReference type="ARBA" id="ARBA00010634"/>
    </source>
</evidence>
<dbReference type="PRINTS" id="PR01805">
    <property type="entry name" value="VACJLIPOPROT"/>
</dbReference>
<dbReference type="PANTHER" id="PTHR30035">
    <property type="entry name" value="LIPOPROTEIN VACJ-RELATED"/>
    <property type="match status" value="1"/>
</dbReference>
<gene>
    <name evidence="3" type="ORF">ABDB84_10945</name>
</gene>
<keyword evidence="3" id="KW-0449">Lipoprotein</keyword>
<protein>
    <submittedName>
        <fullName evidence="3">VacJ family lipoprotein</fullName>
    </submittedName>
</protein>
<proteinExistence type="inferred from homology"/>
<dbReference type="Proteomes" id="UP001410394">
    <property type="component" value="Unassembled WGS sequence"/>
</dbReference>
<dbReference type="RefSeq" id="WP_345919766.1">
    <property type="nucleotide sequence ID" value="NZ_JBDIVE010000005.1"/>
</dbReference>
<keyword evidence="2" id="KW-0732">Signal</keyword>
<dbReference type="InterPro" id="IPR007428">
    <property type="entry name" value="MlaA"/>
</dbReference>
<evidence type="ECO:0000313" key="4">
    <source>
        <dbReference type="Proteomes" id="UP001410394"/>
    </source>
</evidence>
<comment type="caution">
    <text evidence="3">The sequence shown here is derived from an EMBL/GenBank/DDBJ whole genome shotgun (WGS) entry which is preliminary data.</text>
</comment>
<dbReference type="PANTHER" id="PTHR30035:SF3">
    <property type="entry name" value="INTERMEMBRANE PHOSPHOLIPID TRANSPORT SYSTEM LIPOPROTEIN MLAA"/>
    <property type="match status" value="1"/>
</dbReference>
<reference evidence="3 4" key="1">
    <citation type="journal article" date="2018" name="Int. J. Syst. Evol. Microbiol.">
        <title>Uliginosibacterium sediminicola sp. nov., isolated from freshwater sediment.</title>
        <authorList>
            <person name="Hwang W.M."/>
            <person name="Kim S.M."/>
            <person name="Kang K."/>
            <person name="Ahn T.Y."/>
        </authorList>
    </citation>
    <scope>NUCLEOTIDE SEQUENCE [LARGE SCALE GENOMIC DNA]</scope>
    <source>
        <strain evidence="3 4">M1-21</strain>
    </source>
</reference>
<comment type="similarity">
    <text evidence="1">Belongs to the MlaA family.</text>
</comment>
<evidence type="ECO:0000313" key="3">
    <source>
        <dbReference type="EMBL" id="MEN3068995.1"/>
    </source>
</evidence>